<feature type="non-terminal residue" evidence="1">
    <location>
        <position position="107"/>
    </location>
</feature>
<name>A0AA39C3A3_9HYME</name>
<accession>A0AA39C3A3</accession>
<keyword evidence="2" id="KW-1185">Reference proteome</keyword>
<protein>
    <submittedName>
        <fullName evidence="1">Uncharacterized protein</fullName>
    </submittedName>
</protein>
<proteinExistence type="predicted"/>
<reference evidence="1" key="2">
    <citation type="submission" date="2023-03" db="EMBL/GenBank/DDBJ databases">
        <authorList>
            <person name="Inwood S.N."/>
            <person name="Skelly J.G."/>
            <person name="Guhlin J."/>
            <person name="Harrop T.W.R."/>
            <person name="Goldson S.G."/>
            <person name="Dearden P.K."/>
        </authorList>
    </citation>
    <scope>NUCLEOTIDE SEQUENCE</scope>
    <source>
        <strain evidence="1">Irish</strain>
        <tissue evidence="1">Whole body</tissue>
    </source>
</reference>
<evidence type="ECO:0000313" key="1">
    <source>
        <dbReference type="EMBL" id="KAK0157092.1"/>
    </source>
</evidence>
<dbReference type="AlphaFoldDB" id="A0AA39C3A3"/>
<gene>
    <name evidence="1" type="ORF">PV328_011910</name>
</gene>
<evidence type="ECO:0000313" key="2">
    <source>
        <dbReference type="Proteomes" id="UP001168990"/>
    </source>
</evidence>
<dbReference type="EMBL" id="JAQQBS010001582">
    <property type="protein sequence ID" value="KAK0157092.1"/>
    <property type="molecule type" value="Genomic_DNA"/>
</dbReference>
<reference evidence="1" key="1">
    <citation type="journal article" date="2023" name="bioRxiv">
        <title>Scaffold-level genome assemblies of two parasitoid biocontrol wasps reveal the parthenogenesis mechanism and an associated novel virus.</title>
        <authorList>
            <person name="Inwood S."/>
            <person name="Skelly J."/>
            <person name="Guhlin J."/>
            <person name="Harrop T."/>
            <person name="Goldson S."/>
            <person name="Dearden P."/>
        </authorList>
    </citation>
    <scope>NUCLEOTIDE SEQUENCE</scope>
    <source>
        <strain evidence="1">Irish</strain>
        <tissue evidence="1">Whole body</tissue>
    </source>
</reference>
<comment type="caution">
    <text evidence="1">The sequence shown here is derived from an EMBL/GenBank/DDBJ whole genome shotgun (WGS) entry which is preliminary data.</text>
</comment>
<organism evidence="1 2">
    <name type="scientific">Microctonus aethiopoides</name>
    <dbReference type="NCBI Taxonomy" id="144406"/>
    <lineage>
        <taxon>Eukaryota</taxon>
        <taxon>Metazoa</taxon>
        <taxon>Ecdysozoa</taxon>
        <taxon>Arthropoda</taxon>
        <taxon>Hexapoda</taxon>
        <taxon>Insecta</taxon>
        <taxon>Pterygota</taxon>
        <taxon>Neoptera</taxon>
        <taxon>Endopterygota</taxon>
        <taxon>Hymenoptera</taxon>
        <taxon>Apocrita</taxon>
        <taxon>Ichneumonoidea</taxon>
        <taxon>Braconidae</taxon>
        <taxon>Euphorinae</taxon>
        <taxon>Microctonus</taxon>
    </lineage>
</organism>
<dbReference type="Proteomes" id="UP001168990">
    <property type="component" value="Unassembled WGS sequence"/>
</dbReference>
<sequence>MLLKFLYHKISIIIYFLRMEIIPAVVTICRVVVETHFDSSDSDSDDDEMLLALRCEHEREEEIPKIQNYIAHTVLRMSDKTFKCHFRVERSTADYLMDLLGLDLFTV</sequence>